<dbReference type="EMBL" id="JBHSAB010000001">
    <property type="protein sequence ID" value="MFC3907883.1"/>
    <property type="molecule type" value="Genomic_DNA"/>
</dbReference>
<proteinExistence type="predicted"/>
<evidence type="ECO:0008006" key="3">
    <source>
        <dbReference type="Google" id="ProtNLM"/>
    </source>
</evidence>
<name>A0ABV8CC45_9GAMM</name>
<evidence type="ECO:0000313" key="1">
    <source>
        <dbReference type="EMBL" id="MFC3907883.1"/>
    </source>
</evidence>
<keyword evidence="2" id="KW-1185">Reference proteome</keyword>
<organism evidence="1 2">
    <name type="scientific">Legionella dresdenensis</name>
    <dbReference type="NCBI Taxonomy" id="450200"/>
    <lineage>
        <taxon>Bacteria</taxon>
        <taxon>Pseudomonadati</taxon>
        <taxon>Pseudomonadota</taxon>
        <taxon>Gammaproteobacteria</taxon>
        <taxon>Legionellales</taxon>
        <taxon>Legionellaceae</taxon>
        <taxon>Legionella</taxon>
    </lineage>
</organism>
<dbReference type="Proteomes" id="UP001595758">
    <property type="component" value="Unassembled WGS sequence"/>
</dbReference>
<sequence length="432" mass="49703">MPGNSLQAKVYILTKDLYQLTPEFEKNYRYANNCYEIDFTELTKIITEELEKSYLAIKKKKGELPDNKRLNEINHIKAIQKDATENLDVKHEGQISNAKQIIFGSVCYRYMRIFNQYRNPAPYAPSLFQAALRTVNGKPENSELFVIIKELFHIESLDEKGTAVAQSREWGLGIKQHLDMLTFLTCCEAYLNYIKKDPKRYALIAEEKLDDGKDLVEHLENIISRAKVAVEKMPAVQQAKPVLFIKKFYQEMLRREKLIDDAITELKEQFKKKEIPRKEALGKFTRIFPMGGMLAYINTCFPEIINKQNINEELESFKSKMHDAFYYALQGCYFLVWEQKNKALNAILEPLLEINVNNQPDPASRKAAYEVLECVISSLDASQNTIFADCGGRGEFDKAFGVAQGNAIKEWKALQEKPARPTARLQSSMSVF</sequence>
<reference evidence="2" key="1">
    <citation type="journal article" date="2019" name="Int. J. Syst. Evol. Microbiol.">
        <title>The Global Catalogue of Microorganisms (GCM) 10K type strain sequencing project: providing services to taxonomists for standard genome sequencing and annotation.</title>
        <authorList>
            <consortium name="The Broad Institute Genomics Platform"/>
            <consortium name="The Broad Institute Genome Sequencing Center for Infectious Disease"/>
            <person name="Wu L."/>
            <person name="Ma J."/>
        </authorList>
    </citation>
    <scope>NUCLEOTIDE SEQUENCE [LARGE SCALE GENOMIC DNA]</scope>
    <source>
        <strain evidence="2">CCUG 59858</strain>
    </source>
</reference>
<accession>A0ABV8CC45</accession>
<gene>
    <name evidence="1" type="ORF">ACFORL_02150</name>
</gene>
<evidence type="ECO:0000313" key="2">
    <source>
        <dbReference type="Proteomes" id="UP001595758"/>
    </source>
</evidence>
<comment type="caution">
    <text evidence="1">The sequence shown here is derived from an EMBL/GenBank/DDBJ whole genome shotgun (WGS) entry which is preliminary data.</text>
</comment>
<dbReference type="RefSeq" id="WP_382340636.1">
    <property type="nucleotide sequence ID" value="NZ_JBHSAB010000001.1"/>
</dbReference>
<protein>
    <recommendedName>
        <fullName evidence="3">Substrate of the Dot/Icm secretion system</fullName>
    </recommendedName>
</protein>